<evidence type="ECO:0000313" key="2">
    <source>
        <dbReference type="EMBL" id="RFU74382.1"/>
    </source>
</evidence>
<dbReference type="Proteomes" id="UP000266272">
    <property type="component" value="Unassembled WGS sequence"/>
</dbReference>
<proteinExistence type="predicted"/>
<dbReference type="EMBL" id="PXOA01000543">
    <property type="protein sequence ID" value="RFU74382.1"/>
    <property type="molecule type" value="Genomic_DNA"/>
</dbReference>
<comment type="caution">
    <text evidence="2">The sequence shown here is derived from an EMBL/GenBank/DDBJ whole genome shotgun (WGS) entry which is preliminary data.</text>
</comment>
<evidence type="ECO:0000313" key="3">
    <source>
        <dbReference type="Proteomes" id="UP000266272"/>
    </source>
</evidence>
<feature type="compositionally biased region" description="Basic and acidic residues" evidence="1">
    <location>
        <begin position="28"/>
        <end position="45"/>
    </location>
</feature>
<keyword evidence="3" id="KW-1185">Reference proteome</keyword>
<gene>
    <name evidence="2" type="ORF">TARUN_7878</name>
</gene>
<name>A0A395NE43_TRIAR</name>
<sequence length="197" mass="21783">MAQSELDALDALDARLVARQNSKRAPPRRHDTHSTALHGEFRQSRRERDTLPAKLAINSILGHCCFMFCVRSGGKNSGGSSKKSRIEYQVRRTVIAMPSTFNKHGVGRIAPTSWAYTFAHATAISAKLRPGHSDYCCRCFDLPSLAGPSKPWRGQFYGVWRNSANSPCPGPGPGPRPRRFDCGFRPLDLSVRVDISS</sequence>
<protein>
    <submittedName>
        <fullName evidence="2">Uncharacterized protein</fullName>
    </submittedName>
</protein>
<dbReference type="AlphaFoldDB" id="A0A395NE43"/>
<feature type="region of interest" description="Disordered" evidence="1">
    <location>
        <begin position="19"/>
        <end position="45"/>
    </location>
</feature>
<organism evidence="2 3">
    <name type="scientific">Trichoderma arundinaceum</name>
    <dbReference type="NCBI Taxonomy" id="490622"/>
    <lineage>
        <taxon>Eukaryota</taxon>
        <taxon>Fungi</taxon>
        <taxon>Dikarya</taxon>
        <taxon>Ascomycota</taxon>
        <taxon>Pezizomycotina</taxon>
        <taxon>Sordariomycetes</taxon>
        <taxon>Hypocreomycetidae</taxon>
        <taxon>Hypocreales</taxon>
        <taxon>Hypocreaceae</taxon>
        <taxon>Trichoderma</taxon>
    </lineage>
</organism>
<reference evidence="2 3" key="1">
    <citation type="journal article" date="2018" name="PLoS Pathog.">
        <title>Evolution of structural diversity of trichothecenes, a family of toxins produced by plant pathogenic and entomopathogenic fungi.</title>
        <authorList>
            <person name="Proctor R.H."/>
            <person name="McCormick S.P."/>
            <person name="Kim H.S."/>
            <person name="Cardoza R.E."/>
            <person name="Stanley A.M."/>
            <person name="Lindo L."/>
            <person name="Kelly A."/>
            <person name="Brown D.W."/>
            <person name="Lee T."/>
            <person name="Vaughan M.M."/>
            <person name="Alexander N.J."/>
            <person name="Busman M."/>
            <person name="Gutierrez S."/>
        </authorList>
    </citation>
    <scope>NUCLEOTIDE SEQUENCE [LARGE SCALE GENOMIC DNA]</scope>
    <source>
        <strain evidence="2 3">IBT 40837</strain>
    </source>
</reference>
<evidence type="ECO:0000256" key="1">
    <source>
        <dbReference type="SAM" id="MobiDB-lite"/>
    </source>
</evidence>
<accession>A0A395NE43</accession>